<evidence type="ECO:0000313" key="1">
    <source>
        <dbReference type="EMBL" id="TGJ86369.1"/>
    </source>
</evidence>
<organism evidence="1 2">
    <name type="scientific">Xylaria hypoxylon</name>
    <dbReference type="NCBI Taxonomy" id="37992"/>
    <lineage>
        <taxon>Eukaryota</taxon>
        <taxon>Fungi</taxon>
        <taxon>Dikarya</taxon>
        <taxon>Ascomycota</taxon>
        <taxon>Pezizomycotina</taxon>
        <taxon>Sordariomycetes</taxon>
        <taxon>Xylariomycetidae</taxon>
        <taxon>Xylariales</taxon>
        <taxon>Xylariaceae</taxon>
        <taxon>Xylaria</taxon>
    </lineage>
</organism>
<keyword evidence="2" id="KW-1185">Reference proteome</keyword>
<dbReference type="AlphaFoldDB" id="A0A4Z0YPY7"/>
<protein>
    <submittedName>
        <fullName evidence="1">Uncharacterized protein</fullName>
    </submittedName>
</protein>
<sequence>MTKFDGNEKTFDSFIQGLSDKFEEDVAIFRTEKSGRMYLMRLLECGAARSIETRYMSKTRLFSCLAEMIQVLEALYHDPNQASAVRDELSRLKFRPGKDKPIHQLIAEFISLAQKAKIPEGGWKQTLWEHIPSTLDTHLLRAYWFWSRGFGS</sequence>
<gene>
    <name evidence="1" type="ORF">E0Z10_g2363</name>
</gene>
<reference evidence="1 2" key="1">
    <citation type="submission" date="2019-03" db="EMBL/GenBank/DDBJ databases">
        <title>Draft genome sequence of Xylaria hypoxylon DSM 108379, a ubiquitous saprotrophic-parasitic fungi on hardwood.</title>
        <authorList>
            <person name="Buettner E."/>
            <person name="Leonhardt S."/>
            <person name="Gebauer A.M."/>
            <person name="Liers C."/>
            <person name="Hofrichter M."/>
            <person name="Kellner H."/>
        </authorList>
    </citation>
    <scope>NUCLEOTIDE SEQUENCE [LARGE SCALE GENOMIC DNA]</scope>
    <source>
        <strain evidence="1 2">DSM 108379</strain>
    </source>
</reference>
<dbReference type="OrthoDB" id="4509994at2759"/>
<proteinExistence type="predicted"/>
<accession>A0A4Z0YPY7</accession>
<comment type="caution">
    <text evidence="1">The sequence shown here is derived from an EMBL/GenBank/DDBJ whole genome shotgun (WGS) entry which is preliminary data.</text>
</comment>
<name>A0A4Z0YPY7_9PEZI</name>
<dbReference type="STRING" id="37992.A0A4Z0YPY7"/>
<evidence type="ECO:0000313" key="2">
    <source>
        <dbReference type="Proteomes" id="UP000297716"/>
    </source>
</evidence>
<dbReference type="EMBL" id="SKBN01000028">
    <property type="protein sequence ID" value="TGJ86369.1"/>
    <property type="molecule type" value="Genomic_DNA"/>
</dbReference>
<dbReference type="Proteomes" id="UP000297716">
    <property type="component" value="Unassembled WGS sequence"/>
</dbReference>